<feature type="compositionally biased region" description="Pro residues" evidence="1">
    <location>
        <begin position="566"/>
        <end position="586"/>
    </location>
</feature>
<dbReference type="PROSITE" id="PS51186">
    <property type="entry name" value="GNAT"/>
    <property type="match status" value="1"/>
</dbReference>
<name>A0A517Y297_9BACT</name>
<dbReference type="Pfam" id="PF13676">
    <property type="entry name" value="TIR_2"/>
    <property type="match status" value="1"/>
</dbReference>
<protein>
    <submittedName>
        <fullName evidence="4">CHAT domain protein</fullName>
    </submittedName>
</protein>
<dbReference type="SUPFAM" id="SSF55729">
    <property type="entry name" value="Acyl-CoA N-acyltransferases (Nat)"/>
    <property type="match status" value="1"/>
</dbReference>
<feature type="region of interest" description="Disordered" evidence="1">
    <location>
        <begin position="542"/>
        <end position="586"/>
    </location>
</feature>
<dbReference type="KEGG" id="uli:ETAA1_58870"/>
<dbReference type="PANTHER" id="PTHR48125:SF12">
    <property type="entry name" value="AT HOOK TRANSCRIPTION FACTOR FAMILY-RELATED"/>
    <property type="match status" value="1"/>
</dbReference>
<evidence type="ECO:0000256" key="1">
    <source>
        <dbReference type="SAM" id="MobiDB-lite"/>
    </source>
</evidence>
<dbReference type="Proteomes" id="UP000319576">
    <property type="component" value="Chromosome"/>
</dbReference>
<feature type="compositionally biased region" description="Pro residues" evidence="1">
    <location>
        <begin position="542"/>
        <end position="553"/>
    </location>
</feature>
<dbReference type="InterPro" id="IPR035897">
    <property type="entry name" value="Toll_tir_struct_dom_sf"/>
</dbReference>
<organism evidence="4 5">
    <name type="scientific">Urbifossiella limnaea</name>
    <dbReference type="NCBI Taxonomy" id="2528023"/>
    <lineage>
        <taxon>Bacteria</taxon>
        <taxon>Pseudomonadati</taxon>
        <taxon>Planctomycetota</taxon>
        <taxon>Planctomycetia</taxon>
        <taxon>Gemmatales</taxon>
        <taxon>Gemmataceae</taxon>
        <taxon>Urbifossiella</taxon>
    </lineage>
</organism>
<dbReference type="InterPro" id="IPR024983">
    <property type="entry name" value="CHAT_dom"/>
</dbReference>
<reference evidence="4 5" key="1">
    <citation type="submission" date="2019-02" db="EMBL/GenBank/DDBJ databases">
        <title>Deep-cultivation of Planctomycetes and their phenomic and genomic characterization uncovers novel biology.</title>
        <authorList>
            <person name="Wiegand S."/>
            <person name="Jogler M."/>
            <person name="Boedeker C."/>
            <person name="Pinto D."/>
            <person name="Vollmers J."/>
            <person name="Rivas-Marin E."/>
            <person name="Kohn T."/>
            <person name="Peeters S.H."/>
            <person name="Heuer A."/>
            <person name="Rast P."/>
            <person name="Oberbeckmann S."/>
            <person name="Bunk B."/>
            <person name="Jeske O."/>
            <person name="Meyerdierks A."/>
            <person name="Storesund J.E."/>
            <person name="Kallscheuer N."/>
            <person name="Luecker S."/>
            <person name="Lage O.M."/>
            <person name="Pohl T."/>
            <person name="Merkel B.J."/>
            <person name="Hornburger P."/>
            <person name="Mueller R.-W."/>
            <person name="Bruemmer F."/>
            <person name="Labrenz M."/>
            <person name="Spormann A.M."/>
            <person name="Op den Camp H."/>
            <person name="Overmann J."/>
            <person name="Amann R."/>
            <person name="Jetten M.S.M."/>
            <person name="Mascher T."/>
            <person name="Medema M.H."/>
            <person name="Devos D.P."/>
            <person name="Kaster A.-K."/>
            <person name="Ovreas L."/>
            <person name="Rohde M."/>
            <person name="Galperin M.Y."/>
            <person name="Jogler C."/>
        </authorList>
    </citation>
    <scope>NUCLEOTIDE SEQUENCE [LARGE SCALE GENOMIC DNA]</scope>
    <source>
        <strain evidence="4 5">ETA_A1</strain>
    </source>
</reference>
<dbReference type="RefSeq" id="WP_145244089.1">
    <property type="nucleotide sequence ID" value="NZ_CP036273.1"/>
</dbReference>
<dbReference type="PANTHER" id="PTHR48125">
    <property type="entry name" value="LP07818P1"/>
    <property type="match status" value="1"/>
</dbReference>
<dbReference type="InterPro" id="IPR016181">
    <property type="entry name" value="Acyl_CoA_acyltransferase"/>
</dbReference>
<dbReference type="Gene3D" id="3.40.630.30">
    <property type="match status" value="1"/>
</dbReference>
<dbReference type="PROSITE" id="PS50104">
    <property type="entry name" value="TIR"/>
    <property type="match status" value="1"/>
</dbReference>
<gene>
    <name evidence="4" type="ORF">ETAA1_58870</name>
</gene>
<feature type="domain" description="TIR" evidence="2">
    <location>
        <begin position="8"/>
        <end position="126"/>
    </location>
</feature>
<dbReference type="GO" id="GO:0016747">
    <property type="term" value="F:acyltransferase activity, transferring groups other than amino-acyl groups"/>
    <property type="evidence" value="ECO:0007669"/>
    <property type="project" value="InterPro"/>
</dbReference>
<dbReference type="InterPro" id="IPR000182">
    <property type="entry name" value="GNAT_dom"/>
</dbReference>
<evidence type="ECO:0000313" key="4">
    <source>
        <dbReference type="EMBL" id="QDU23877.1"/>
    </source>
</evidence>
<dbReference type="OrthoDB" id="292901at2"/>
<dbReference type="AlphaFoldDB" id="A0A517Y297"/>
<dbReference type="SUPFAM" id="SSF52200">
    <property type="entry name" value="Toll/Interleukin receptor TIR domain"/>
    <property type="match status" value="1"/>
</dbReference>
<sequence length="1080" mass="116742">MENDRADYQFDVFLSHNSKNKAEVRELADRLESRGLKVWLDERELIPGKPILDALEAIIRSTRTAVAVIGADGLGPWQVPELRLCLQQFINHQLTVIPLLLPGCAKQPALPLFLGTVLWVDLRGGLTEEGLDQLEWGITGKKQTPAPPPPPAGRSYLDFVLQVRPADDGRDYTVRALTPGGDGTGRMRLPFSDGALDRHLLELQNAVLRSDGARRGAVARVETPAKELGAGLYEALLGGAVGERYEQVRRDAVRQGAGVRLRLDLESAELSRLPWEFLYNRATDQFLCTRNTTLVRYLDTGQPVTPAAVACPLRILAVVACPRDLPPIDVAAEKACMEVALKRLTDRRAVALTWLDAATYESLEATLQSGSWHVLHFIGHGRYDAAADEGLLFFDDGAGGIDERSAQQLALLLGDSRALRLVTLCSCETAAGGPTGRPGGTAATLVREGVAAVVAMQYEISDKAAVKFSERFYQALADGLPVDAAVLQGRRAVAMSVRNSVEWGTPVLYTQCADGVLFGITPQAAVAPLPVAPPPRLVVASPPAPPAAAPVPQPERSQAPPLIDVAPPPRPVEPAPQPLPPPVAAPVSSPPVEPGYWKTPELRVLVMLACADESLGRELAQYARRYDPALPVFHKHEDEPDYHLFATNQSFLVEWRSVPAAALPAEVDRFFLQGDTRLLVVVSDTLAAPAGAGRYEPTAAAADLRARLLPRTNYYGGLIALVPGTASRTPDLDRTLDARAVDRDVLRDAVATVADGLRLKAPPGPPREFLAGDSVVVKAASTRAELRACLRLRHLIYDRMGYLNDHVSGCPARLELDRFDGFDTAGRRGTLHLVAQLRHGGVDQEVVGAARLAFARHIPEEDRPTLLGPDPTAALVRQSRLIREILDDLRATGDEKSADVLAAQMAKKGFGTLPILQSTDFEANNRTILQDAGDMAELSRVVVAPQFRGCGLSRLLVRAAVAVAMDLRKKMLLLECVPGHVPMYQKFGFEAIEGCHTRAQDLDQKAVAMMIRPQKGRLDAVVKQDLKMLALGPASALAAPYLCLCDNLTCWSTGRYESRTKQTCPLCPPAAPAPARPAAV</sequence>
<dbReference type="Pfam" id="PF12770">
    <property type="entry name" value="CHAT"/>
    <property type="match status" value="1"/>
</dbReference>
<dbReference type="InterPro" id="IPR000157">
    <property type="entry name" value="TIR_dom"/>
</dbReference>
<dbReference type="EMBL" id="CP036273">
    <property type="protein sequence ID" value="QDU23877.1"/>
    <property type="molecule type" value="Genomic_DNA"/>
</dbReference>
<evidence type="ECO:0000259" key="3">
    <source>
        <dbReference type="PROSITE" id="PS51186"/>
    </source>
</evidence>
<accession>A0A517Y297</accession>
<proteinExistence type="predicted"/>
<dbReference type="Gene3D" id="3.40.50.10140">
    <property type="entry name" value="Toll/interleukin-1 receptor homology (TIR) domain"/>
    <property type="match status" value="1"/>
</dbReference>
<evidence type="ECO:0000259" key="2">
    <source>
        <dbReference type="PROSITE" id="PS50104"/>
    </source>
</evidence>
<keyword evidence="5" id="KW-1185">Reference proteome</keyword>
<feature type="domain" description="N-acetyltransferase" evidence="3">
    <location>
        <begin position="874"/>
        <end position="1014"/>
    </location>
</feature>
<dbReference type="CDD" id="cd04301">
    <property type="entry name" value="NAT_SF"/>
    <property type="match status" value="1"/>
</dbReference>
<dbReference type="GO" id="GO:0007165">
    <property type="term" value="P:signal transduction"/>
    <property type="evidence" value="ECO:0007669"/>
    <property type="project" value="InterPro"/>
</dbReference>
<evidence type="ECO:0000313" key="5">
    <source>
        <dbReference type="Proteomes" id="UP000319576"/>
    </source>
</evidence>
<dbReference type="Pfam" id="PF00583">
    <property type="entry name" value="Acetyltransf_1"/>
    <property type="match status" value="1"/>
</dbReference>